<sequence>MVAGTAFSSPARVTSARSAAWASGLSSPPLVMPTVLAPHSLAQVSVSTISSVLPDWEIATARTPSRSSLRL</sequence>
<evidence type="ECO:0000313" key="2">
    <source>
        <dbReference type="Proteomes" id="UP000579945"/>
    </source>
</evidence>
<comment type="caution">
    <text evidence="1">The sequence shown here is derived from an EMBL/GenBank/DDBJ whole genome shotgun (WGS) entry which is preliminary data.</text>
</comment>
<reference evidence="1 2" key="1">
    <citation type="submission" date="2020-08" db="EMBL/GenBank/DDBJ databases">
        <title>Sequencing the genomes of 1000 actinobacteria strains.</title>
        <authorList>
            <person name="Klenk H.-P."/>
        </authorList>
    </citation>
    <scope>NUCLEOTIDE SEQUENCE [LARGE SCALE GENOMIC DNA]</scope>
    <source>
        <strain evidence="1 2">DSM 44320</strain>
    </source>
</reference>
<gene>
    <name evidence="1" type="ORF">FHR33_004101</name>
</gene>
<protein>
    <submittedName>
        <fullName evidence="1">Uncharacterized protein</fullName>
    </submittedName>
</protein>
<dbReference type="Proteomes" id="UP000579945">
    <property type="component" value="Unassembled WGS sequence"/>
</dbReference>
<dbReference type="AlphaFoldDB" id="A0A7W5Y837"/>
<organism evidence="1 2">
    <name type="scientific">Nonomuraea dietziae</name>
    <dbReference type="NCBI Taxonomy" id="65515"/>
    <lineage>
        <taxon>Bacteria</taxon>
        <taxon>Bacillati</taxon>
        <taxon>Actinomycetota</taxon>
        <taxon>Actinomycetes</taxon>
        <taxon>Streptosporangiales</taxon>
        <taxon>Streptosporangiaceae</taxon>
        <taxon>Nonomuraea</taxon>
    </lineage>
</organism>
<accession>A0A7W5Y837</accession>
<evidence type="ECO:0000313" key="1">
    <source>
        <dbReference type="EMBL" id="MBB3728241.1"/>
    </source>
</evidence>
<keyword evidence="2" id="KW-1185">Reference proteome</keyword>
<proteinExistence type="predicted"/>
<name>A0A7W5Y837_9ACTN</name>
<dbReference type="EMBL" id="JACIBV010000001">
    <property type="protein sequence ID" value="MBB3728241.1"/>
    <property type="molecule type" value="Genomic_DNA"/>
</dbReference>